<organism evidence="1 3">
    <name type="scientific">Bifidobacterium moukalabense DSM 27321</name>
    <dbReference type="NCBI Taxonomy" id="1435051"/>
    <lineage>
        <taxon>Bacteria</taxon>
        <taxon>Bacillati</taxon>
        <taxon>Actinomycetota</taxon>
        <taxon>Actinomycetes</taxon>
        <taxon>Bifidobacteriales</taxon>
        <taxon>Bifidobacteriaceae</taxon>
        <taxon>Bifidobacterium</taxon>
    </lineage>
</organism>
<dbReference type="GeneID" id="97501381"/>
<proteinExistence type="predicted"/>
<dbReference type="RefSeq" id="WP_051428893.1">
    <property type="nucleotide sequence ID" value="NZ_AZMV01000003.1"/>
</dbReference>
<dbReference type="eggNOG" id="ENOG5031YSD">
    <property type="taxonomic scope" value="Bacteria"/>
</dbReference>
<dbReference type="EMBL" id="AZMV01000003">
    <property type="protein sequence ID" value="ETY71678.1"/>
    <property type="molecule type" value="Genomic_DNA"/>
</dbReference>
<evidence type="ECO:0000313" key="1">
    <source>
        <dbReference type="EMBL" id="ETY71324.1"/>
    </source>
</evidence>
<protein>
    <submittedName>
        <fullName evidence="1">Chromosome partitioning protein ParB</fullName>
    </submittedName>
</protein>
<evidence type="ECO:0000313" key="2">
    <source>
        <dbReference type="EMBL" id="ETY71678.1"/>
    </source>
</evidence>
<dbReference type="Pfam" id="PF14386">
    <property type="entry name" value="DUF4417"/>
    <property type="match status" value="1"/>
</dbReference>
<dbReference type="EMBL" id="AZMV01000004">
    <property type="protein sequence ID" value="ETY71324.1"/>
    <property type="molecule type" value="Genomic_DNA"/>
</dbReference>
<name>W4N8F4_9BIFI</name>
<sequence length="234" mass="27032">MTRNGRNRTIGYYNLDLLPDDCLTANGMPIIWPCKTIPPDDLIGFNYAKGTTTKQATRLGCHFYLDDYQFERCWQNPIKYGQMLSKFQCVLTPDFSLYRDMPLPMQRWNCYRSRLIGMVWQRMGLSVIPSAQWSSPDSYDFAFDGLPSRSVISVSSVGVLGDREATRLWKHGFRVMEDLISPSLILLYGKIPDGFKITTKHIQYTNHNTRRLKQWEAEAQAAQGENQDQEVAQR</sequence>
<evidence type="ECO:0000313" key="3">
    <source>
        <dbReference type="Proteomes" id="UP000019155"/>
    </source>
</evidence>
<comment type="caution">
    <text evidence="1">The sequence shown here is derived from an EMBL/GenBank/DDBJ whole genome shotgun (WGS) entry which is preliminary data.</text>
</comment>
<keyword evidence="3" id="KW-1185">Reference proteome</keyword>
<dbReference type="InterPro" id="IPR025530">
    <property type="entry name" value="DUF4417"/>
</dbReference>
<gene>
    <name evidence="2" type="ORF">BMOU_0756</name>
    <name evidence="1" type="ORF">BMOU_0811</name>
</gene>
<dbReference type="STRING" id="1435051.BMOU_0756"/>
<dbReference type="Proteomes" id="UP000019155">
    <property type="component" value="Unassembled WGS sequence"/>
</dbReference>
<reference evidence="1 3" key="1">
    <citation type="journal article" date="2014" name="Genome Announc.">
        <title>The Genome Sequence of Bifidobacterium moukalabense DSM 27321 Highlights the Close Phylogenetic Relatedness with the Bifidobacterium dentium Taxon.</title>
        <authorList>
            <person name="Lugli G.A."/>
            <person name="Duranti S."/>
            <person name="Milani C."/>
            <person name="Turroni F."/>
            <person name="Viappiani A."/>
            <person name="Mangifesta M."/>
            <person name="van Sinderen D."/>
            <person name="Ventura M."/>
        </authorList>
    </citation>
    <scope>NUCLEOTIDE SEQUENCE [LARGE SCALE GENOMIC DNA]</scope>
    <source>
        <strain evidence="1 3">DSM 27321</strain>
    </source>
</reference>
<dbReference type="AlphaFoldDB" id="W4N8F4"/>
<accession>W4N8F4</accession>
<dbReference type="OrthoDB" id="9800801at2"/>